<dbReference type="Pfam" id="PF02683">
    <property type="entry name" value="DsbD_TM"/>
    <property type="match status" value="1"/>
</dbReference>
<comment type="subcellular location">
    <subcellularLocation>
        <location evidence="1">Cell membrane</location>
        <topology evidence="1">Multi-pass membrane protein</topology>
    </subcellularLocation>
</comment>
<dbReference type="InterPro" id="IPR013766">
    <property type="entry name" value="Thioredoxin_domain"/>
</dbReference>
<keyword evidence="3 8" id="KW-0812">Transmembrane</keyword>
<dbReference type="AlphaFoldDB" id="A0A8B2P1V9"/>
<dbReference type="PANTHER" id="PTHR32234">
    <property type="entry name" value="THIOL:DISULFIDE INTERCHANGE PROTEIN DSBD"/>
    <property type="match status" value="1"/>
</dbReference>
<gene>
    <name evidence="11" type="ORF">DLJ53_00865</name>
</gene>
<dbReference type="Proteomes" id="UP000249590">
    <property type="component" value="Unassembled WGS sequence"/>
</dbReference>
<keyword evidence="5 8" id="KW-1133">Transmembrane helix</keyword>
<feature type="transmembrane region" description="Helical" evidence="8">
    <location>
        <begin position="553"/>
        <end position="571"/>
    </location>
</feature>
<dbReference type="PROSITE" id="PS51352">
    <property type="entry name" value="THIOREDOXIN_2"/>
    <property type="match status" value="1"/>
</dbReference>
<keyword evidence="2" id="KW-1003">Cell membrane</keyword>
<dbReference type="GO" id="GO:0015035">
    <property type="term" value="F:protein-disulfide reductase activity"/>
    <property type="evidence" value="ECO:0007669"/>
    <property type="project" value="TreeGrafter"/>
</dbReference>
<dbReference type="InterPro" id="IPR028250">
    <property type="entry name" value="DsbDN"/>
</dbReference>
<evidence type="ECO:0000256" key="5">
    <source>
        <dbReference type="ARBA" id="ARBA00022989"/>
    </source>
</evidence>
<evidence type="ECO:0000256" key="1">
    <source>
        <dbReference type="ARBA" id="ARBA00004651"/>
    </source>
</evidence>
<dbReference type="GO" id="GO:0045454">
    <property type="term" value="P:cell redox homeostasis"/>
    <property type="evidence" value="ECO:0007669"/>
    <property type="project" value="TreeGrafter"/>
</dbReference>
<proteinExistence type="predicted"/>
<keyword evidence="4" id="KW-0201">Cytochrome c-type biogenesis</keyword>
<dbReference type="PANTHER" id="PTHR32234:SF3">
    <property type="entry name" value="SUPPRESSION OF COPPER SENSITIVITY PROTEIN"/>
    <property type="match status" value="1"/>
</dbReference>
<evidence type="ECO:0000256" key="9">
    <source>
        <dbReference type="SAM" id="SignalP"/>
    </source>
</evidence>
<feature type="signal peptide" evidence="9">
    <location>
        <begin position="1"/>
        <end position="26"/>
    </location>
</feature>
<comment type="caution">
    <text evidence="11">The sequence shown here is derived from an EMBL/GenBank/DDBJ whole genome shotgun (WGS) entry which is preliminary data.</text>
</comment>
<feature type="transmembrane region" description="Helical" evidence="8">
    <location>
        <begin position="373"/>
        <end position="394"/>
    </location>
</feature>
<evidence type="ECO:0000259" key="10">
    <source>
        <dbReference type="PROSITE" id="PS51352"/>
    </source>
</evidence>
<evidence type="ECO:0000256" key="6">
    <source>
        <dbReference type="ARBA" id="ARBA00023136"/>
    </source>
</evidence>
<dbReference type="InterPro" id="IPR003834">
    <property type="entry name" value="Cyt_c_assmbl_TM_dom"/>
</dbReference>
<evidence type="ECO:0000256" key="8">
    <source>
        <dbReference type="SAM" id="Phobius"/>
    </source>
</evidence>
<dbReference type="RefSeq" id="WP_111341524.1">
    <property type="nucleotide sequence ID" value="NZ_QHHQ01000001.1"/>
</dbReference>
<reference evidence="11 12" key="1">
    <citation type="submission" date="2018-05" db="EMBL/GenBank/DDBJ databases">
        <title>Acuticoccus sediminis sp. nov., isolated from deep-sea sediment of Indian Ocean.</title>
        <authorList>
            <person name="Liu X."/>
            <person name="Lai Q."/>
            <person name="Du Y."/>
            <person name="Sun F."/>
            <person name="Zhang X."/>
            <person name="Wang S."/>
            <person name="Shao Z."/>
        </authorList>
    </citation>
    <scope>NUCLEOTIDE SEQUENCE [LARGE SCALE GENOMIC DNA]</scope>
    <source>
        <strain evidence="11 12">PTG4-2</strain>
    </source>
</reference>
<feature type="region of interest" description="Disordered" evidence="7">
    <location>
        <begin position="267"/>
        <end position="299"/>
    </location>
</feature>
<organism evidence="11 12">
    <name type="scientific">Acuticoccus sediminis</name>
    <dbReference type="NCBI Taxonomy" id="2184697"/>
    <lineage>
        <taxon>Bacteria</taxon>
        <taxon>Pseudomonadati</taxon>
        <taxon>Pseudomonadota</taxon>
        <taxon>Alphaproteobacteria</taxon>
        <taxon>Hyphomicrobiales</taxon>
        <taxon>Amorphaceae</taxon>
        <taxon>Acuticoccus</taxon>
    </lineage>
</organism>
<dbReference type="InterPro" id="IPR036249">
    <property type="entry name" value="Thioredoxin-like_sf"/>
</dbReference>
<feature type="transmembrane region" description="Helical" evidence="8">
    <location>
        <begin position="528"/>
        <end position="547"/>
    </location>
</feature>
<evidence type="ECO:0000313" key="12">
    <source>
        <dbReference type="Proteomes" id="UP000249590"/>
    </source>
</evidence>
<evidence type="ECO:0000256" key="2">
    <source>
        <dbReference type="ARBA" id="ARBA00022475"/>
    </source>
</evidence>
<dbReference type="SUPFAM" id="SSF52833">
    <property type="entry name" value="Thioredoxin-like"/>
    <property type="match status" value="1"/>
</dbReference>
<dbReference type="InterPro" id="IPR035671">
    <property type="entry name" value="DsbD_gamma"/>
</dbReference>
<evidence type="ECO:0000256" key="7">
    <source>
        <dbReference type="SAM" id="MobiDB-lite"/>
    </source>
</evidence>
<accession>A0A8B2P1V9</accession>
<evidence type="ECO:0000313" key="11">
    <source>
        <dbReference type="EMBL" id="RAI03112.1"/>
    </source>
</evidence>
<feature type="chain" id="PRO_5032530081" evidence="9">
    <location>
        <begin position="27"/>
        <end position="738"/>
    </location>
</feature>
<feature type="transmembrane region" description="Helical" evidence="8">
    <location>
        <begin position="485"/>
        <end position="507"/>
    </location>
</feature>
<feature type="domain" description="Thioredoxin" evidence="10">
    <location>
        <begin position="605"/>
        <end position="738"/>
    </location>
</feature>
<feature type="transmembrane region" description="Helical" evidence="8">
    <location>
        <begin position="414"/>
        <end position="439"/>
    </location>
</feature>
<dbReference type="OrthoDB" id="9811036at2"/>
<keyword evidence="6 8" id="KW-0472">Membrane</keyword>
<dbReference type="Pfam" id="PF13899">
    <property type="entry name" value="Thioredoxin_7"/>
    <property type="match status" value="1"/>
</dbReference>
<feature type="compositionally biased region" description="Pro residues" evidence="7">
    <location>
        <begin position="273"/>
        <end position="287"/>
    </location>
</feature>
<keyword evidence="9" id="KW-0732">Signal</keyword>
<feature type="transmembrane region" description="Helical" evidence="8">
    <location>
        <begin position="451"/>
        <end position="473"/>
    </location>
</feature>
<dbReference type="EMBL" id="QHHQ01000001">
    <property type="protein sequence ID" value="RAI03112.1"/>
    <property type="molecule type" value="Genomic_DNA"/>
</dbReference>
<keyword evidence="12" id="KW-1185">Reference proteome</keyword>
<feature type="transmembrane region" description="Helical" evidence="8">
    <location>
        <begin position="329"/>
        <end position="353"/>
    </location>
</feature>
<dbReference type="GO" id="GO:0005886">
    <property type="term" value="C:plasma membrane"/>
    <property type="evidence" value="ECO:0007669"/>
    <property type="project" value="UniProtKB-SubCell"/>
</dbReference>
<evidence type="ECO:0000256" key="3">
    <source>
        <dbReference type="ARBA" id="ARBA00022692"/>
    </source>
</evidence>
<dbReference type="Gene3D" id="3.40.30.10">
    <property type="entry name" value="Glutaredoxin"/>
    <property type="match status" value="1"/>
</dbReference>
<dbReference type="CDD" id="cd02953">
    <property type="entry name" value="DsbDgamma"/>
    <property type="match status" value="1"/>
</dbReference>
<evidence type="ECO:0000256" key="4">
    <source>
        <dbReference type="ARBA" id="ARBA00022748"/>
    </source>
</evidence>
<feature type="transmembrane region" description="Helical" evidence="8">
    <location>
        <begin position="583"/>
        <end position="603"/>
    </location>
</feature>
<name>A0A8B2P1V9_9HYPH</name>
<protein>
    <submittedName>
        <fullName evidence="11">Thiol:disulfide interchange protein</fullName>
    </submittedName>
</protein>
<sequence length="738" mass="76005">MLRSICLAAVTATLSLAAALGSPALADEAARVDAGHLHARFLLRNTVTAPGDTVDIAIRHQLDEGWHTYWTNPGDSGGPPVVDWDLGGGTAGPLRFPTPERIPYPPLMNYGYSGDFTLLTSLTVPADWPVGAPWPVSARVDWLVCEKICIPESANVTFKVPTGLDSEPNSAAAFAFVEAGWDLPVESDAAATFERAGDKVLLTVPGASAEDAYFFPEDRELLDHVAAQPAEATDGGVRLTLTPAGHPLGSTFSGILSTAKGATRITATGEADPVPPPAAASTAPPPNGGTGDGGDTTVATAPAQTAAAPAPAPLAAAVPGPTATAGLGLWQALGLAFLGGVILNLMPCVFPVLAVKALGLVAHADAPLRHRAVVGGAYMAGVIVSLAAVAAIMLGLRAGGAAIGWGFQLQSPAFVAAMTLVLFVFGLNLSGVFELGTTLTRFGARGGSGPAAAFSTGLLATVVATPCTAPFMAPAMGAALVASPLFAIAVFAALGVGLALPFVLLAVAPGAARILPRPGMWMVRFKQALAFPLYLTAAWLFWVLAQLVSVESLLPAMAALVLVAMAAWLFGLSQRGSGRSHRVASGLAAASLALALVALWPALSPMPSAMALGSSLKEPLGQGAVLPRHEEPFSPERLAALRAEGKPVFVNVTAAWCITCKVNEKVVLSGAAFRGELARNDVTYLKADWTRRDPEVTRFIEEFGRAGVPLYVHFPADGEPQVLPQILTLSTLRTAFES</sequence>
<dbReference type="Pfam" id="PF11412">
    <property type="entry name" value="DsbD_N"/>
    <property type="match status" value="1"/>
</dbReference>
<dbReference type="GO" id="GO:0017004">
    <property type="term" value="P:cytochrome complex assembly"/>
    <property type="evidence" value="ECO:0007669"/>
    <property type="project" value="UniProtKB-KW"/>
</dbReference>